<keyword evidence="3" id="KW-1185">Reference proteome</keyword>
<gene>
    <name evidence="2" type="ORF">ARMOST_14259</name>
</gene>
<feature type="region of interest" description="Disordered" evidence="1">
    <location>
        <begin position="1"/>
        <end position="147"/>
    </location>
</feature>
<organism evidence="2 3">
    <name type="scientific">Armillaria ostoyae</name>
    <name type="common">Armillaria root rot fungus</name>
    <dbReference type="NCBI Taxonomy" id="47428"/>
    <lineage>
        <taxon>Eukaryota</taxon>
        <taxon>Fungi</taxon>
        <taxon>Dikarya</taxon>
        <taxon>Basidiomycota</taxon>
        <taxon>Agaricomycotina</taxon>
        <taxon>Agaricomycetes</taxon>
        <taxon>Agaricomycetidae</taxon>
        <taxon>Agaricales</taxon>
        <taxon>Marasmiineae</taxon>
        <taxon>Physalacriaceae</taxon>
        <taxon>Armillaria</taxon>
    </lineage>
</organism>
<protein>
    <submittedName>
        <fullName evidence="2">Uncharacterized protein</fullName>
    </submittedName>
</protein>
<accession>A0A284RQ37</accession>
<dbReference type="OrthoDB" id="10383600at2759"/>
<evidence type="ECO:0000256" key="1">
    <source>
        <dbReference type="SAM" id="MobiDB-lite"/>
    </source>
</evidence>
<feature type="compositionally biased region" description="Acidic residues" evidence="1">
    <location>
        <begin position="59"/>
        <end position="69"/>
    </location>
</feature>
<proteinExistence type="predicted"/>
<name>A0A284RQ37_ARMOS</name>
<feature type="region of interest" description="Disordered" evidence="1">
    <location>
        <begin position="478"/>
        <end position="502"/>
    </location>
</feature>
<dbReference type="EMBL" id="FUEG01000013">
    <property type="protein sequence ID" value="SJL10864.1"/>
    <property type="molecule type" value="Genomic_DNA"/>
</dbReference>
<sequence>MSRPDDIHPWVTTPVIESPSSPFIKPTITDADSDIDSVGLRSPDDLPPVSVAATSDSEGPTDADMDVDSTSDWGYEAASAPEIELADDNGLSDEYQEPEHDDKDNDEEDEQILYQEFLAQRHKTKKVSTDLQAESSSNVVLASDKTKPSKVKPTTKLAVRNSIADLRTVAPMAAVAAIKAKKHQVSDNEDEQAAKCPKAANVRGLVANWEKMYNCSEPAASTTSLATTNGVGDDTDDLSIQPTGEFSKDEDLRVVKAARQAKDGAVHGQVTNAKSKKAAGLDKKSIMVELKLADFEDLPLSTTADIKLFKQCFVVPILDWTATLKDQFSSNNHAELKLTVVELWNHMFSHLPKYLDEGKKELRVDHLAIMGVASDGHGSYLRPLIIQTMAYHVQRTFNIPRTFGPPAGALALAAAVALQVWKKGANSLAGKQSKNSPESFGEDPWASVVKQHFKNTQALSKDKWNEILLHCQEFSAGRKVDEDDGSSDSEEGEESEDVDLSG</sequence>
<dbReference type="Proteomes" id="UP000219338">
    <property type="component" value="Unassembled WGS sequence"/>
</dbReference>
<feature type="compositionally biased region" description="Polar residues" evidence="1">
    <location>
        <begin position="129"/>
        <end position="140"/>
    </location>
</feature>
<evidence type="ECO:0000313" key="3">
    <source>
        <dbReference type="Proteomes" id="UP000219338"/>
    </source>
</evidence>
<evidence type="ECO:0000313" key="2">
    <source>
        <dbReference type="EMBL" id="SJL10864.1"/>
    </source>
</evidence>
<feature type="compositionally biased region" description="Acidic residues" evidence="1">
    <location>
        <begin position="84"/>
        <end position="96"/>
    </location>
</feature>
<reference evidence="3" key="1">
    <citation type="journal article" date="2017" name="Nat. Ecol. Evol.">
        <title>Genome expansion and lineage-specific genetic innovations in the forest pathogenic fungi Armillaria.</title>
        <authorList>
            <person name="Sipos G."/>
            <person name="Prasanna A.N."/>
            <person name="Walter M.C."/>
            <person name="O'Connor E."/>
            <person name="Balint B."/>
            <person name="Krizsan K."/>
            <person name="Kiss B."/>
            <person name="Hess J."/>
            <person name="Varga T."/>
            <person name="Slot J."/>
            <person name="Riley R."/>
            <person name="Boka B."/>
            <person name="Rigling D."/>
            <person name="Barry K."/>
            <person name="Lee J."/>
            <person name="Mihaltcheva S."/>
            <person name="LaButti K."/>
            <person name="Lipzen A."/>
            <person name="Waldron R."/>
            <person name="Moloney N.M."/>
            <person name="Sperisen C."/>
            <person name="Kredics L."/>
            <person name="Vagvoelgyi C."/>
            <person name="Patrignani A."/>
            <person name="Fitzpatrick D."/>
            <person name="Nagy I."/>
            <person name="Doyle S."/>
            <person name="Anderson J.B."/>
            <person name="Grigoriev I.V."/>
            <person name="Gueldener U."/>
            <person name="Muensterkoetter M."/>
            <person name="Nagy L.G."/>
        </authorList>
    </citation>
    <scope>NUCLEOTIDE SEQUENCE [LARGE SCALE GENOMIC DNA]</scope>
    <source>
        <strain evidence="3">C18/9</strain>
    </source>
</reference>
<dbReference type="AlphaFoldDB" id="A0A284RQ37"/>
<feature type="compositionally biased region" description="Acidic residues" evidence="1">
    <location>
        <begin position="482"/>
        <end position="502"/>
    </location>
</feature>